<comment type="caution">
    <text evidence="1">The sequence shown here is derived from an EMBL/GenBank/DDBJ whole genome shotgun (WGS) entry which is preliminary data.</text>
</comment>
<evidence type="ECO:0000313" key="1">
    <source>
        <dbReference type="EMBL" id="KAK2719666.1"/>
    </source>
</evidence>
<dbReference type="InterPro" id="IPR036322">
    <property type="entry name" value="WD40_repeat_dom_sf"/>
</dbReference>
<organism evidence="1 2">
    <name type="scientific">Artemia franciscana</name>
    <name type="common">Brine shrimp</name>
    <name type="synonym">Artemia sanfranciscana</name>
    <dbReference type="NCBI Taxonomy" id="6661"/>
    <lineage>
        <taxon>Eukaryota</taxon>
        <taxon>Metazoa</taxon>
        <taxon>Ecdysozoa</taxon>
        <taxon>Arthropoda</taxon>
        <taxon>Crustacea</taxon>
        <taxon>Branchiopoda</taxon>
        <taxon>Anostraca</taxon>
        <taxon>Artemiidae</taxon>
        <taxon>Artemia</taxon>
    </lineage>
</organism>
<dbReference type="Proteomes" id="UP001187531">
    <property type="component" value="Unassembled WGS sequence"/>
</dbReference>
<dbReference type="AlphaFoldDB" id="A0AA88LBT8"/>
<gene>
    <name evidence="1" type="ORF">QYM36_005224</name>
</gene>
<dbReference type="SUPFAM" id="SSF50978">
    <property type="entry name" value="WD40 repeat-like"/>
    <property type="match status" value="1"/>
</dbReference>
<sequence length="68" mass="7492">MNRFGGRNRISTKLTVSSCNDIAVLVGGTIVSGHFDKKIRFWDERTDASHNDILLNGKITSLDVSKGK</sequence>
<reference evidence="1" key="1">
    <citation type="submission" date="2023-07" db="EMBL/GenBank/DDBJ databases">
        <title>Chromosome-level genome assembly of Artemia franciscana.</title>
        <authorList>
            <person name="Jo E."/>
        </authorList>
    </citation>
    <scope>NUCLEOTIDE SEQUENCE</scope>
    <source>
        <tissue evidence="1">Whole body</tissue>
    </source>
</reference>
<dbReference type="EMBL" id="JAVRJZ010000008">
    <property type="protein sequence ID" value="KAK2719666.1"/>
    <property type="molecule type" value="Genomic_DNA"/>
</dbReference>
<proteinExistence type="predicted"/>
<accession>A0AA88LBT8</accession>
<protein>
    <submittedName>
        <fullName evidence="1">Uncharacterized protein</fullName>
    </submittedName>
</protein>
<name>A0AA88LBT8_ARTSF</name>
<evidence type="ECO:0000313" key="2">
    <source>
        <dbReference type="Proteomes" id="UP001187531"/>
    </source>
</evidence>
<keyword evidence="2" id="KW-1185">Reference proteome</keyword>